<organism evidence="2 3">
    <name type="scientific">Halomonas urumqiensis</name>
    <dbReference type="NCBI Taxonomy" id="1684789"/>
    <lineage>
        <taxon>Bacteria</taxon>
        <taxon>Pseudomonadati</taxon>
        <taxon>Pseudomonadota</taxon>
        <taxon>Gammaproteobacteria</taxon>
        <taxon>Oceanospirillales</taxon>
        <taxon>Halomonadaceae</taxon>
        <taxon>Halomonas</taxon>
    </lineage>
</organism>
<comment type="caution">
    <text evidence="2">The sequence shown here is derived from an EMBL/GenBank/DDBJ whole genome shotgun (WGS) entry which is preliminary data.</text>
</comment>
<dbReference type="InterPro" id="IPR029044">
    <property type="entry name" value="Nucleotide-diphossugar_trans"/>
</dbReference>
<keyword evidence="3" id="KW-1185">Reference proteome</keyword>
<dbReference type="OrthoDB" id="9086829at2"/>
<accession>A0A2N7UPY7</accession>
<dbReference type="Pfam" id="PF00535">
    <property type="entry name" value="Glycos_transf_2"/>
    <property type="match status" value="1"/>
</dbReference>
<keyword evidence="2" id="KW-0808">Transferase</keyword>
<protein>
    <submittedName>
        <fullName evidence="2">Glycosyltransferase</fullName>
    </submittedName>
</protein>
<dbReference type="GO" id="GO:0016740">
    <property type="term" value="F:transferase activity"/>
    <property type="evidence" value="ECO:0007669"/>
    <property type="project" value="UniProtKB-KW"/>
</dbReference>
<reference evidence="2 3" key="1">
    <citation type="submission" date="2018-01" db="EMBL/GenBank/DDBJ databases">
        <title>Halomonas endophytica sp. nov., isolated from storage liquid in the stems of Populus euphratica.</title>
        <authorList>
            <person name="Chen C."/>
        </authorList>
    </citation>
    <scope>NUCLEOTIDE SEQUENCE [LARGE SCALE GENOMIC DNA]</scope>
    <source>
        <strain evidence="2 3">BZ-SZ-XJ27</strain>
    </source>
</reference>
<evidence type="ECO:0000313" key="2">
    <source>
        <dbReference type="EMBL" id="PMR82493.1"/>
    </source>
</evidence>
<dbReference type="Gene3D" id="3.90.550.10">
    <property type="entry name" value="Spore Coat Polysaccharide Biosynthesis Protein SpsA, Chain A"/>
    <property type="match status" value="1"/>
</dbReference>
<dbReference type="AlphaFoldDB" id="A0A2N7UPY7"/>
<gene>
    <name evidence="2" type="ORF">C1H70_01885</name>
</gene>
<evidence type="ECO:0000313" key="3">
    <source>
        <dbReference type="Proteomes" id="UP000235547"/>
    </source>
</evidence>
<sequence>MEKIIFVVVLYKTHPQHSATLVSLSQHNYSEFYIDPIFVVWDNSSHGFGESSLDFMPGRVKYYHSGLNEKLSSAYNKVVLDSSDIGWYVFLDDDSCVDENYLISLKSFFASGVPVAVPKILHNGVIISPGAVRGIKGKLLPEVSLYTGVRSSKQFVAMMSGTVVSSSVFGSGVYFDERLQLYGVDTRFFIDYSSFYSKIYVLDVVMTHHSALRDVSMPVEEQIVRHRRLAAAWPIIFDGVRFYRLKLFFYILYYSLKLSLVRRNPRFLLVALSVSSLFKR</sequence>
<dbReference type="Proteomes" id="UP000235547">
    <property type="component" value="Unassembled WGS sequence"/>
</dbReference>
<name>A0A2N7UPY7_9GAMM</name>
<feature type="domain" description="Glycosyltransferase 2-like" evidence="1">
    <location>
        <begin position="31"/>
        <end position="121"/>
    </location>
</feature>
<dbReference type="EMBL" id="PNRG01000004">
    <property type="protein sequence ID" value="PMR82493.1"/>
    <property type="molecule type" value="Genomic_DNA"/>
</dbReference>
<dbReference type="SUPFAM" id="SSF53448">
    <property type="entry name" value="Nucleotide-diphospho-sugar transferases"/>
    <property type="match status" value="1"/>
</dbReference>
<dbReference type="RefSeq" id="WP_102586642.1">
    <property type="nucleotide sequence ID" value="NZ_BNAE01000001.1"/>
</dbReference>
<evidence type="ECO:0000259" key="1">
    <source>
        <dbReference type="Pfam" id="PF00535"/>
    </source>
</evidence>
<dbReference type="InterPro" id="IPR001173">
    <property type="entry name" value="Glyco_trans_2-like"/>
</dbReference>
<proteinExistence type="predicted"/>